<protein>
    <submittedName>
        <fullName evidence="2">Uncharacterized protein</fullName>
    </submittedName>
</protein>
<dbReference type="OrthoDB" id="2440590at2759"/>
<keyword evidence="3" id="KW-1185">Reference proteome</keyword>
<accession>A0A397TIG6</accession>
<feature type="compositionally biased region" description="Basic and acidic residues" evidence="1">
    <location>
        <begin position="102"/>
        <end position="115"/>
    </location>
</feature>
<organism evidence="2 3">
    <name type="scientific">Glomus cerebriforme</name>
    <dbReference type="NCBI Taxonomy" id="658196"/>
    <lineage>
        <taxon>Eukaryota</taxon>
        <taxon>Fungi</taxon>
        <taxon>Fungi incertae sedis</taxon>
        <taxon>Mucoromycota</taxon>
        <taxon>Glomeromycotina</taxon>
        <taxon>Glomeromycetes</taxon>
        <taxon>Glomerales</taxon>
        <taxon>Glomeraceae</taxon>
        <taxon>Glomus</taxon>
    </lineage>
</organism>
<dbReference type="AlphaFoldDB" id="A0A397TIG6"/>
<feature type="region of interest" description="Disordered" evidence="1">
    <location>
        <begin position="102"/>
        <end position="138"/>
    </location>
</feature>
<comment type="caution">
    <text evidence="2">The sequence shown here is derived from an EMBL/GenBank/DDBJ whole genome shotgun (WGS) entry which is preliminary data.</text>
</comment>
<evidence type="ECO:0000313" key="3">
    <source>
        <dbReference type="Proteomes" id="UP000265703"/>
    </source>
</evidence>
<sequence>MLIEIIKTLITRFSNQQTYIDEQEDVFDENNNKEENQDINKSIITFGLLDEVKSKLYMNMKKYYPTLTTAEALIPSILDPLFKSLDFVSLEDKTKTEQHLHQLFKQEKENQKKTSDISNTSETSDISNNLKSKKKEKH</sequence>
<evidence type="ECO:0000256" key="1">
    <source>
        <dbReference type="SAM" id="MobiDB-lite"/>
    </source>
</evidence>
<proteinExistence type="predicted"/>
<feature type="compositionally biased region" description="Polar residues" evidence="1">
    <location>
        <begin position="116"/>
        <end position="130"/>
    </location>
</feature>
<gene>
    <name evidence="2" type="ORF">C1645_734620</name>
</gene>
<dbReference type="EMBL" id="QKYT01000076">
    <property type="protein sequence ID" value="RIA94634.1"/>
    <property type="molecule type" value="Genomic_DNA"/>
</dbReference>
<reference evidence="2 3" key="1">
    <citation type="submission" date="2018-06" db="EMBL/GenBank/DDBJ databases">
        <title>Comparative genomics reveals the genomic features of Rhizophagus irregularis, R. cerebriforme, R. diaphanum and Gigaspora rosea, and their symbiotic lifestyle signature.</title>
        <authorList>
            <person name="Morin E."/>
            <person name="San Clemente H."/>
            <person name="Chen E.C.H."/>
            <person name="De La Providencia I."/>
            <person name="Hainaut M."/>
            <person name="Kuo A."/>
            <person name="Kohler A."/>
            <person name="Murat C."/>
            <person name="Tang N."/>
            <person name="Roy S."/>
            <person name="Loubradou J."/>
            <person name="Henrissat B."/>
            <person name="Grigoriev I.V."/>
            <person name="Corradi N."/>
            <person name="Roux C."/>
            <person name="Martin F.M."/>
        </authorList>
    </citation>
    <scope>NUCLEOTIDE SEQUENCE [LARGE SCALE GENOMIC DNA]</scope>
    <source>
        <strain evidence="2 3">DAOM 227022</strain>
    </source>
</reference>
<dbReference type="Proteomes" id="UP000265703">
    <property type="component" value="Unassembled WGS sequence"/>
</dbReference>
<evidence type="ECO:0000313" key="2">
    <source>
        <dbReference type="EMBL" id="RIA94634.1"/>
    </source>
</evidence>
<name>A0A397TIG6_9GLOM</name>